<keyword evidence="1" id="KW-1133">Transmembrane helix</keyword>
<accession>A0ABW3NV19</accession>
<evidence type="ECO:0000313" key="2">
    <source>
        <dbReference type="EMBL" id="MFD1104221.1"/>
    </source>
</evidence>
<keyword evidence="3" id="KW-1185">Reference proteome</keyword>
<evidence type="ECO:0000313" key="3">
    <source>
        <dbReference type="Proteomes" id="UP001597203"/>
    </source>
</evidence>
<feature type="transmembrane region" description="Helical" evidence="1">
    <location>
        <begin position="34"/>
        <end position="52"/>
    </location>
</feature>
<proteinExistence type="predicted"/>
<gene>
    <name evidence="2" type="ORF">ACFQ24_04875</name>
</gene>
<evidence type="ECO:0000256" key="1">
    <source>
        <dbReference type="SAM" id="Phobius"/>
    </source>
</evidence>
<dbReference type="RefSeq" id="WP_380909398.1">
    <property type="nucleotide sequence ID" value="NZ_JBHTLS010000083.1"/>
</dbReference>
<name>A0ABW3NV19_9SPHN</name>
<dbReference type="EMBL" id="JBHTLS010000083">
    <property type="protein sequence ID" value="MFD1104221.1"/>
    <property type="molecule type" value="Genomic_DNA"/>
</dbReference>
<sequence>MTILKKGIVGLVVLYFLIFSLVMSHKPAAWRELGYKFPTAFLIIPLYAPMIVRSYLKLLLHDPWPWTSPDGTVGLSEVIRTNGKKETCSVGGTLIDCSSVSFNIFHGFSPFGTNYNISENGYETAVRNAMVPNSPTFPLIKIGRYICLHNGYAGLFSAPTYVRLFRRGGAIYWQNLDNSRILRIRFTQ</sequence>
<keyword evidence="1" id="KW-0472">Membrane</keyword>
<reference evidence="3" key="1">
    <citation type="journal article" date="2019" name="Int. J. Syst. Evol. Microbiol.">
        <title>The Global Catalogue of Microorganisms (GCM) 10K type strain sequencing project: providing services to taxonomists for standard genome sequencing and annotation.</title>
        <authorList>
            <consortium name="The Broad Institute Genomics Platform"/>
            <consortium name="The Broad Institute Genome Sequencing Center for Infectious Disease"/>
            <person name="Wu L."/>
            <person name="Ma J."/>
        </authorList>
    </citation>
    <scope>NUCLEOTIDE SEQUENCE [LARGE SCALE GENOMIC DNA]</scope>
    <source>
        <strain evidence="3">CCUG 54329</strain>
    </source>
</reference>
<comment type="caution">
    <text evidence="2">The sequence shown here is derived from an EMBL/GenBank/DDBJ whole genome shotgun (WGS) entry which is preliminary data.</text>
</comment>
<protein>
    <submittedName>
        <fullName evidence="2">Uncharacterized protein</fullName>
    </submittedName>
</protein>
<organism evidence="2 3">
    <name type="scientific">Sphingobium olei</name>
    <dbReference type="NCBI Taxonomy" id="420955"/>
    <lineage>
        <taxon>Bacteria</taxon>
        <taxon>Pseudomonadati</taxon>
        <taxon>Pseudomonadota</taxon>
        <taxon>Alphaproteobacteria</taxon>
        <taxon>Sphingomonadales</taxon>
        <taxon>Sphingomonadaceae</taxon>
        <taxon>Sphingobium</taxon>
    </lineage>
</organism>
<keyword evidence="1" id="KW-0812">Transmembrane</keyword>
<dbReference type="Proteomes" id="UP001597203">
    <property type="component" value="Unassembled WGS sequence"/>
</dbReference>